<evidence type="ECO:0000256" key="1">
    <source>
        <dbReference type="ARBA" id="ARBA00009919"/>
    </source>
</evidence>
<dbReference type="Proteomes" id="UP000028868">
    <property type="component" value="Unassembled WGS sequence"/>
</dbReference>
<dbReference type="NCBIfam" id="NF009123">
    <property type="entry name" value="PRK12475.1"/>
    <property type="match status" value="1"/>
</dbReference>
<proteinExistence type="inferred from homology"/>
<dbReference type="FunFam" id="3.40.50.720:FF:000080">
    <property type="entry name" value="Thiazole biosynthesis adenylyltransferase ThiF"/>
    <property type="match status" value="1"/>
</dbReference>
<dbReference type="InterPro" id="IPR000594">
    <property type="entry name" value="ThiF_NAD_FAD-bd"/>
</dbReference>
<dbReference type="Gene3D" id="3.40.50.720">
    <property type="entry name" value="NAD(P)-binding Rossmann-like Domain"/>
    <property type="match status" value="1"/>
</dbReference>
<dbReference type="EMBL" id="CCDI010000005">
    <property type="protein sequence ID" value="CDQ25424.1"/>
    <property type="molecule type" value="Genomic_DNA"/>
</dbReference>
<name>A0A024P8G7_9BACI</name>
<gene>
    <name evidence="3" type="primary">thiF</name>
    <name evidence="3" type="ORF">BN983_03757</name>
</gene>
<dbReference type="GO" id="GO:0004792">
    <property type="term" value="F:thiosulfate-cyanide sulfurtransferase activity"/>
    <property type="evidence" value="ECO:0007669"/>
    <property type="project" value="TreeGrafter"/>
</dbReference>
<dbReference type="PANTHER" id="PTHR10953">
    <property type="entry name" value="UBIQUITIN-ACTIVATING ENZYME E1"/>
    <property type="match status" value="1"/>
</dbReference>
<dbReference type="InterPro" id="IPR035985">
    <property type="entry name" value="Ubiquitin-activating_enz"/>
</dbReference>
<dbReference type="InterPro" id="IPR045886">
    <property type="entry name" value="ThiF/MoeB/HesA"/>
</dbReference>
<reference evidence="3 4" key="2">
    <citation type="submission" date="2014-05" db="EMBL/GenBank/DDBJ databases">
        <title>Draft genome sequence of Halobacillus karajensis HK-03.</title>
        <authorList>
            <person name="Khelaifia S."/>
            <person name="Croce O."/>
            <person name="Lagier J.C."/>
            <person name="Raoult D."/>
        </authorList>
    </citation>
    <scope>NUCLEOTIDE SEQUENCE [LARGE SCALE GENOMIC DNA]</scope>
    <source>
        <strain evidence="3 4">HD-03</strain>
    </source>
</reference>
<sequence>MIGERYARQQLFKPIGEKGQAQLQEAHVLLIGAGALGTSSSEQLVRAGVGKITIIDRDYVEVSNLQRQQLFTEKDVEERIPKAIATKQRLQEINSGIDITAIVEDVQIEEIERYSNGVDLIIDGTDNFETRMLINDFAQKYRIPWIYGGCVGSNGMSYTIIPGKTPCLSCLLSSVPMGGATCDTVGVISPAVQMVTSHQVTEALKILVSDETSLRKGLMIFDLWKNDYSIIKTDRIQKNDCFSCGEAPSYPYLSGEKMTKTAVLCGRDTVQIRPGIKEKRDLEKLKKLLPKGEIKENPFLLSFKSPEYRMVFFRDGRVLIHGTKDIKEAKSIYHKIVGG</sequence>
<reference evidence="4" key="1">
    <citation type="submission" date="2014-03" db="EMBL/GenBank/DDBJ databases">
        <authorList>
            <person name="Urmite Genomes U."/>
        </authorList>
    </citation>
    <scope>NUCLEOTIDE SEQUENCE [LARGE SCALE GENOMIC DNA]</scope>
    <source>
        <strain evidence="4">HD-03</strain>
    </source>
</reference>
<keyword evidence="3" id="KW-0808">Transferase</keyword>
<organism evidence="3 4">
    <name type="scientific">Halobacillus karajensis</name>
    <dbReference type="NCBI Taxonomy" id="195088"/>
    <lineage>
        <taxon>Bacteria</taxon>
        <taxon>Bacillati</taxon>
        <taxon>Bacillota</taxon>
        <taxon>Bacilli</taxon>
        <taxon>Bacillales</taxon>
        <taxon>Bacillaceae</taxon>
        <taxon>Halobacillus</taxon>
    </lineage>
</organism>
<keyword evidence="4" id="KW-1185">Reference proteome</keyword>
<dbReference type="GO" id="GO:0005829">
    <property type="term" value="C:cytosol"/>
    <property type="evidence" value="ECO:0007669"/>
    <property type="project" value="TreeGrafter"/>
</dbReference>
<dbReference type="PANTHER" id="PTHR10953:SF102">
    <property type="entry name" value="ADENYLYLTRANSFERASE AND SULFURTRANSFERASE MOCS3"/>
    <property type="match status" value="1"/>
</dbReference>
<dbReference type="GO" id="GO:0016779">
    <property type="term" value="F:nucleotidyltransferase activity"/>
    <property type="evidence" value="ECO:0007669"/>
    <property type="project" value="UniProtKB-KW"/>
</dbReference>
<comment type="caution">
    <text evidence="3">The sequence shown here is derived from an EMBL/GenBank/DDBJ whole genome shotgun (WGS) entry which is preliminary data.</text>
</comment>
<evidence type="ECO:0000313" key="4">
    <source>
        <dbReference type="Proteomes" id="UP000028868"/>
    </source>
</evidence>
<evidence type="ECO:0000259" key="2">
    <source>
        <dbReference type="Pfam" id="PF00899"/>
    </source>
</evidence>
<evidence type="ECO:0000313" key="3">
    <source>
        <dbReference type="EMBL" id="CDQ25424.1"/>
    </source>
</evidence>
<dbReference type="Pfam" id="PF00899">
    <property type="entry name" value="ThiF"/>
    <property type="match status" value="1"/>
</dbReference>
<protein>
    <submittedName>
        <fullName evidence="3">Sulfur carrier protein ThiS adenylyltransferase</fullName>
    </submittedName>
</protein>
<dbReference type="SUPFAM" id="SSF69572">
    <property type="entry name" value="Activating enzymes of the ubiquitin-like proteins"/>
    <property type="match status" value="1"/>
</dbReference>
<keyword evidence="3" id="KW-0548">Nucleotidyltransferase</keyword>
<dbReference type="GO" id="GO:0008641">
    <property type="term" value="F:ubiquitin-like modifier activating enzyme activity"/>
    <property type="evidence" value="ECO:0007669"/>
    <property type="project" value="InterPro"/>
</dbReference>
<feature type="domain" description="THIF-type NAD/FAD binding fold" evidence="2">
    <location>
        <begin position="6"/>
        <end position="241"/>
    </location>
</feature>
<comment type="similarity">
    <text evidence="1">Belongs to the HesA/MoeB/ThiF family.</text>
</comment>
<dbReference type="GO" id="GO:0008146">
    <property type="term" value="F:sulfotransferase activity"/>
    <property type="evidence" value="ECO:0007669"/>
    <property type="project" value="TreeGrafter"/>
</dbReference>
<dbReference type="CDD" id="cd00757">
    <property type="entry name" value="ThiF_MoeB_HesA_family"/>
    <property type="match status" value="1"/>
</dbReference>
<accession>A0A024P8G7</accession>
<dbReference type="AlphaFoldDB" id="A0A024P8G7"/>